<evidence type="ECO:0000313" key="3">
    <source>
        <dbReference type="Proteomes" id="UP000077521"/>
    </source>
</evidence>
<organism evidence="2 3">
    <name type="scientific">Tilletia indica</name>
    <dbReference type="NCBI Taxonomy" id="43049"/>
    <lineage>
        <taxon>Eukaryota</taxon>
        <taxon>Fungi</taxon>
        <taxon>Dikarya</taxon>
        <taxon>Basidiomycota</taxon>
        <taxon>Ustilaginomycotina</taxon>
        <taxon>Exobasidiomycetes</taxon>
        <taxon>Tilletiales</taxon>
        <taxon>Tilletiaceae</taxon>
        <taxon>Tilletia</taxon>
    </lineage>
</organism>
<feature type="compositionally biased region" description="Low complexity" evidence="1">
    <location>
        <begin position="10"/>
        <end position="23"/>
    </location>
</feature>
<feature type="compositionally biased region" description="Low complexity" evidence="1">
    <location>
        <begin position="279"/>
        <end position="291"/>
    </location>
</feature>
<feature type="region of interest" description="Disordered" evidence="1">
    <location>
        <begin position="126"/>
        <end position="349"/>
    </location>
</feature>
<reference evidence="2" key="1">
    <citation type="submission" date="2016-04" db="EMBL/GenBank/DDBJ databases">
        <authorList>
            <person name="Nguyen H.D."/>
            <person name="Samba Siva P."/>
            <person name="Cullis J."/>
            <person name="Levesque C.A."/>
            <person name="Hambleton S."/>
        </authorList>
    </citation>
    <scope>NUCLEOTIDE SEQUENCE</scope>
    <source>
        <strain evidence="2">DAOMC 236416</strain>
    </source>
</reference>
<feature type="non-terminal residue" evidence="2">
    <location>
        <position position="1"/>
    </location>
</feature>
<proteinExistence type="predicted"/>
<evidence type="ECO:0000256" key="1">
    <source>
        <dbReference type="SAM" id="MobiDB-lite"/>
    </source>
</evidence>
<name>A0A8T8SFJ4_9BASI</name>
<evidence type="ECO:0000313" key="2">
    <source>
        <dbReference type="EMBL" id="KAE8239016.1"/>
    </source>
</evidence>
<dbReference type="EMBL" id="LWDF02001362">
    <property type="protein sequence ID" value="KAE8239016.1"/>
    <property type="molecule type" value="Genomic_DNA"/>
</dbReference>
<comment type="caution">
    <text evidence="2">The sequence shown here is derived from an EMBL/GenBank/DDBJ whole genome shotgun (WGS) entry which is preliminary data.</text>
</comment>
<sequence>MAESSHSLPAFARQAAANRQAAAVSPTAEKDAPGPDAPSPTETDLRVFEIAGTYLFGDTTLVEAGEQLDALNLGPLRRKKVADFISAMDEVKSTGGPTCESDCWQTLASSAAPFGDSLWAAFQKDPTTSTHKKTLLRAEKSSSTADAPLGKRHRHAPSALSDYEMDGDTRNEIRLKTNTAGPSNIAGPSTTTTTSRQAKQPRFTAAPKARKAASKAASSDGDETDRPQRLSKKGKGKAPAKKPQSSTSKTKNPLISAKRHPLSGSEKCRLNKAKTGKPGSDSGSSTGMSTGEGEEDEAPRATRSKKRGKDVGTTSASAIDVDEEKASEGGDEDEDPPDRRRQDLHEVLQ</sequence>
<dbReference type="Proteomes" id="UP000077521">
    <property type="component" value="Unassembled WGS sequence"/>
</dbReference>
<feature type="compositionally biased region" description="Polar residues" evidence="1">
    <location>
        <begin position="176"/>
        <end position="198"/>
    </location>
</feature>
<feature type="region of interest" description="Disordered" evidence="1">
    <location>
        <begin position="1"/>
        <end position="44"/>
    </location>
</feature>
<feature type="compositionally biased region" description="Acidic residues" evidence="1">
    <location>
        <begin position="320"/>
        <end position="336"/>
    </location>
</feature>
<reference evidence="2" key="2">
    <citation type="journal article" date="2019" name="IMA Fungus">
        <title>Genome sequencing and comparison of five Tilletia species to identify candidate genes for the detection of regulated species infecting wheat.</title>
        <authorList>
            <person name="Nguyen H.D.T."/>
            <person name="Sultana T."/>
            <person name="Kesanakurti P."/>
            <person name="Hambleton S."/>
        </authorList>
    </citation>
    <scope>NUCLEOTIDE SEQUENCE</scope>
    <source>
        <strain evidence="2">DAOMC 236416</strain>
    </source>
</reference>
<feature type="compositionally biased region" description="Polar residues" evidence="1">
    <location>
        <begin position="244"/>
        <end position="253"/>
    </location>
</feature>
<accession>A0A8T8SFJ4</accession>
<feature type="compositionally biased region" description="Basic residues" evidence="1">
    <location>
        <begin position="229"/>
        <end position="240"/>
    </location>
</feature>
<protein>
    <submittedName>
        <fullName evidence="2">Uncharacterized protein</fullName>
    </submittedName>
</protein>
<gene>
    <name evidence="2" type="ORF">A4X13_0g8286</name>
</gene>
<keyword evidence="3" id="KW-1185">Reference proteome</keyword>
<dbReference type="AlphaFoldDB" id="A0A8T8SFJ4"/>
<feature type="compositionally biased region" description="Basic and acidic residues" evidence="1">
    <location>
        <begin position="337"/>
        <end position="349"/>
    </location>
</feature>